<gene>
    <name evidence="9" type="ORF">AW171_hschr63708</name>
</gene>
<evidence type="ECO:0000256" key="2">
    <source>
        <dbReference type="ARBA" id="ARBA00022692"/>
    </source>
</evidence>
<dbReference type="RefSeq" id="XP_017988733.1">
    <property type="nucleotide sequence ID" value="XM_018133141.1"/>
</dbReference>
<evidence type="ECO:0000256" key="1">
    <source>
        <dbReference type="ARBA" id="ARBA00004477"/>
    </source>
</evidence>
<dbReference type="GO" id="GO:0008250">
    <property type="term" value="C:oligosaccharyltransferase complex"/>
    <property type="evidence" value="ECO:0007669"/>
    <property type="project" value="InterPro"/>
</dbReference>
<dbReference type="InterPro" id="IPR056790">
    <property type="entry name" value="Ribophorin_II_C"/>
</dbReference>
<feature type="transmembrane region" description="Helical" evidence="7">
    <location>
        <begin position="189"/>
        <end position="212"/>
    </location>
</feature>
<dbReference type="PANTHER" id="PTHR12640">
    <property type="entry name" value="RIBOPHORIN II"/>
    <property type="match status" value="1"/>
</dbReference>
<keyword evidence="6 7" id="KW-0472">Membrane</keyword>
<evidence type="ECO:0000256" key="5">
    <source>
        <dbReference type="ARBA" id="ARBA00022989"/>
    </source>
</evidence>
<protein>
    <submittedName>
        <fullName evidence="9">HFL119Cp</fullName>
    </submittedName>
</protein>
<dbReference type="InterPro" id="IPR008814">
    <property type="entry name" value="Swp1"/>
</dbReference>
<evidence type="ECO:0000313" key="9">
    <source>
        <dbReference type="EMBL" id="AMD21737.1"/>
    </source>
</evidence>
<organism evidence="9 10">
    <name type="scientific">Eremothecium sinecaudum</name>
    <dbReference type="NCBI Taxonomy" id="45286"/>
    <lineage>
        <taxon>Eukaryota</taxon>
        <taxon>Fungi</taxon>
        <taxon>Dikarya</taxon>
        <taxon>Ascomycota</taxon>
        <taxon>Saccharomycotina</taxon>
        <taxon>Saccharomycetes</taxon>
        <taxon>Saccharomycetales</taxon>
        <taxon>Saccharomycetaceae</taxon>
        <taxon>Eremothecium</taxon>
    </lineage>
</organism>
<dbReference type="UniPathway" id="UPA00378"/>
<feature type="domain" description="Ribophorin II C-terminal" evidence="8">
    <location>
        <begin position="178"/>
        <end position="277"/>
    </location>
</feature>
<evidence type="ECO:0000256" key="4">
    <source>
        <dbReference type="ARBA" id="ARBA00022824"/>
    </source>
</evidence>
<sequence length="287" mass="32250">MYFGSIILSIVYFAYAALAFVGSESRVSFKNPDLQNITLPKIDSRYVKLSSPIVVDELHEVVTVEFTIYNSKLPDQATVLVGCLEKSVETHISPEIKKASGSTIYTFKLEIDRLPGSLLHFSAIENIPLTVSLILAGEDKRSKNLFIELFDLKLNFTLDDRPRLPKRFVSLEDIQHTFNKAPNTAPRSYALLFCVVVSLCFVYILLTWLHVFGGSIEMSSGLDLFYKLAFVGCIGAAEHIFTKYYLGSDIFTTLTRILILGVVMPFFGSRVLRYLSSKESVENSNKN</sequence>
<dbReference type="AlphaFoldDB" id="A0A109UXR5"/>
<evidence type="ECO:0000256" key="6">
    <source>
        <dbReference type="ARBA" id="ARBA00023136"/>
    </source>
</evidence>
<dbReference type="OrthoDB" id="432292at2759"/>
<dbReference type="EMBL" id="CP014246">
    <property type="protein sequence ID" value="AMD21737.1"/>
    <property type="molecule type" value="Genomic_DNA"/>
</dbReference>
<dbReference type="STRING" id="45286.A0A109UXR5"/>
<keyword evidence="3" id="KW-0732">Signal</keyword>
<proteinExistence type="predicted"/>
<dbReference type="GO" id="GO:0006487">
    <property type="term" value="P:protein N-linked glycosylation"/>
    <property type="evidence" value="ECO:0007669"/>
    <property type="project" value="TreeGrafter"/>
</dbReference>
<dbReference type="Pfam" id="PF25147">
    <property type="entry name" value="Ribophorin_II_C"/>
    <property type="match status" value="1"/>
</dbReference>
<evidence type="ECO:0000313" key="10">
    <source>
        <dbReference type="Proteomes" id="UP000243052"/>
    </source>
</evidence>
<name>A0A109UXR5_9SACH</name>
<accession>A0A109UXR5</accession>
<evidence type="ECO:0000256" key="3">
    <source>
        <dbReference type="ARBA" id="ARBA00022729"/>
    </source>
</evidence>
<dbReference type="PANTHER" id="PTHR12640:SF0">
    <property type="entry name" value="DOLICHYL-DIPHOSPHOOLIGOSACCHARIDE--PROTEIN GLYCOSYLTRANSFERASE SUBUNIT 2"/>
    <property type="match status" value="1"/>
</dbReference>
<evidence type="ECO:0000256" key="7">
    <source>
        <dbReference type="SAM" id="Phobius"/>
    </source>
</evidence>
<dbReference type="Proteomes" id="UP000243052">
    <property type="component" value="Chromosome vi"/>
</dbReference>
<keyword evidence="2 7" id="KW-0812">Transmembrane</keyword>
<evidence type="ECO:0000259" key="8">
    <source>
        <dbReference type="Pfam" id="PF25147"/>
    </source>
</evidence>
<keyword evidence="10" id="KW-1185">Reference proteome</keyword>
<comment type="subcellular location">
    <subcellularLocation>
        <location evidence="1">Endoplasmic reticulum membrane</location>
        <topology evidence="1">Multi-pass membrane protein</topology>
    </subcellularLocation>
</comment>
<keyword evidence="5 7" id="KW-1133">Transmembrane helix</keyword>
<reference evidence="9 10" key="1">
    <citation type="submission" date="2016-01" db="EMBL/GenBank/DDBJ databases">
        <title>Genome sequence of the yeast Holleya sinecauda.</title>
        <authorList>
            <person name="Dietrich F.S."/>
        </authorList>
    </citation>
    <scope>NUCLEOTIDE SEQUENCE [LARGE SCALE GENOMIC DNA]</scope>
    <source>
        <strain evidence="9 10">ATCC 58844</strain>
    </source>
</reference>
<dbReference type="GeneID" id="28725042"/>
<keyword evidence="4" id="KW-0256">Endoplasmic reticulum</keyword>
<feature type="transmembrane region" description="Helical" evidence="7">
    <location>
        <begin position="250"/>
        <end position="268"/>
    </location>
</feature>